<name>A0A4R3KQ13_9SPHI</name>
<accession>A0A4R3KQ13</accession>
<dbReference type="RefSeq" id="WP_132129642.1">
    <property type="nucleotide sequence ID" value="NZ_CP042432.1"/>
</dbReference>
<gene>
    <name evidence="1" type="ORF">EDD80_10828</name>
</gene>
<dbReference type="Proteomes" id="UP000295807">
    <property type="component" value="Unassembled WGS sequence"/>
</dbReference>
<keyword evidence="2" id="KW-1185">Reference proteome</keyword>
<evidence type="ECO:0000313" key="1">
    <source>
        <dbReference type="EMBL" id="TCS86237.1"/>
    </source>
</evidence>
<dbReference type="AlphaFoldDB" id="A0A4R3KQ13"/>
<reference evidence="1 2" key="1">
    <citation type="submission" date="2019-03" db="EMBL/GenBank/DDBJ databases">
        <title>Genomic Encyclopedia of Type Strains, Phase IV (KMG-IV): sequencing the most valuable type-strain genomes for metagenomic binning, comparative biology and taxonomic classification.</title>
        <authorList>
            <person name="Goeker M."/>
        </authorList>
    </citation>
    <scope>NUCLEOTIDE SEQUENCE [LARGE SCALE GENOMIC DNA]</scope>
    <source>
        <strain evidence="1 2">DSM 21100</strain>
    </source>
</reference>
<organism evidence="1 2">
    <name type="scientific">Anseongella ginsenosidimutans</name>
    <dbReference type="NCBI Taxonomy" id="496056"/>
    <lineage>
        <taxon>Bacteria</taxon>
        <taxon>Pseudomonadati</taxon>
        <taxon>Bacteroidota</taxon>
        <taxon>Sphingobacteriia</taxon>
        <taxon>Sphingobacteriales</taxon>
        <taxon>Sphingobacteriaceae</taxon>
        <taxon>Anseongella</taxon>
    </lineage>
</organism>
<evidence type="ECO:0000313" key="2">
    <source>
        <dbReference type="Proteomes" id="UP000295807"/>
    </source>
</evidence>
<protein>
    <submittedName>
        <fullName evidence="1">Uncharacterized protein</fullName>
    </submittedName>
</protein>
<dbReference type="EMBL" id="SMAD01000008">
    <property type="protein sequence ID" value="TCS86237.1"/>
    <property type="molecule type" value="Genomic_DNA"/>
</dbReference>
<proteinExistence type="predicted"/>
<dbReference type="OrthoDB" id="8263000at2"/>
<comment type="caution">
    <text evidence="1">The sequence shown here is derived from an EMBL/GenBank/DDBJ whole genome shotgun (WGS) entry which is preliminary data.</text>
</comment>
<dbReference type="Gene3D" id="2.30.29.80">
    <property type="match status" value="1"/>
</dbReference>
<sequence>MLSEGIYIDKTRKLAPALDYEFLRSLGLRYIEELGSKLWTDYNSHDPGVTILEVLCYALTELGYRTAFDIKDLLAAKNGRIDEQQAFFSAKEILSAAPLTVEDYRKLLVDIDGVRNAWLYPFRDEQLQLAGKPSQEVSLFAHCKKDMLTYEKTEHSIELRGLYRVVLDLEESDEFGDLNNGGLVFQFPGEELQGLIFQLLFPAWQEADHVFFQSADPATLANKQVTQLDGGWRVSFELSAGATIKTLEFYVSIPGKQDLSPVEGEVSLQLNDEEQLAAMFSLYQAKLKKIAGILSQAKAVLHGNRNLCEDFLPLETVCTRDIAICADIEVEAGADIEKVYARVLFELENYLDPRVNFYTLKELTDQGLPAQEIFQGPVLTHGFIKTDELKETRPRTVILVSDIINFIMDIEGVLTVKNVLLTKYGADGKPVQAGQRWCLKMDEGCKPVLSVFRSKVLFFKGKLPFRPRLNESLDTLNYLRGLASQDKLKGSADDFPMPMGTFRQAGEYVSVEQEFPMTYGIGNYGLPESAGPERKAQAQQLKAYLRFFDQLLADFFSQLAHAKDLFSLEGSLSQTYFGQYLAQMNGAGEIYRDAASLKQVFQPPAPADPEKVKEARAFLLESPELLYERRNRFLDHLMARFGESFNEYVLMLYAYRNADEYEEIDAQALIEDKIAFLRDYPVISRERGQAFNYREPAWNTANVSGLEKRLARLSGMDDFSRRFLFCLHHIDIQKTEDSPPRYFFNVVDEEGKVLLKSLQEYAAPGEIAGITEELAGLLSNVAAYQSTGAVPGAFAFNLVNESGQALAVSGEVFPDAASRDAAVLEIAAKMGEDCPGEGLHLVEHLLLRPRFSPPELPGEAPEDIYKLFQVCLGENCHFCGEEDPYSFRISIVLPYWHERFKAVEFRDYFETMARTETPAHCMLKICWLNNTLMNAFERAYKEWMEALAALEAGILPDPAGQEGLRLASNKLIDILSGMHSEYPLAQLHDCETGTSNPVLLNNTILGTYIKSNNDE</sequence>